<keyword evidence="2 9" id="KW-0489">Methyltransferase</keyword>
<keyword evidence="5" id="KW-0680">Restriction system</keyword>
<feature type="domain" description="N6 adenine-specific DNA methyltransferase N-terminal" evidence="8">
    <location>
        <begin position="6"/>
        <end position="41"/>
    </location>
</feature>
<keyword evidence="4" id="KW-0949">S-adenosyl-L-methionine</keyword>
<evidence type="ECO:0000256" key="6">
    <source>
        <dbReference type="ARBA" id="ARBA00047942"/>
    </source>
</evidence>
<dbReference type="Pfam" id="PF02384">
    <property type="entry name" value="N6_Mtase"/>
    <property type="match status" value="1"/>
</dbReference>
<dbReference type="HOGENOM" id="CLU_018284_2_0_2"/>
<evidence type="ECO:0000256" key="3">
    <source>
        <dbReference type="ARBA" id="ARBA00022679"/>
    </source>
</evidence>
<evidence type="ECO:0000259" key="7">
    <source>
        <dbReference type="Pfam" id="PF02384"/>
    </source>
</evidence>
<dbReference type="GO" id="GO:0003677">
    <property type="term" value="F:DNA binding"/>
    <property type="evidence" value="ECO:0007669"/>
    <property type="project" value="InterPro"/>
</dbReference>
<dbReference type="REBASE" id="15915">
    <property type="entry name" value="M.Mbo6A8ORF1031P"/>
</dbReference>
<dbReference type="GeneID" id="5412246"/>
<dbReference type="InterPro" id="IPR029063">
    <property type="entry name" value="SAM-dependent_MTases_sf"/>
</dbReference>
<comment type="catalytic activity">
    <reaction evidence="6">
        <text>a 2'-deoxyadenosine in DNA + S-adenosyl-L-methionine = an N(6)-methyl-2'-deoxyadenosine in DNA + S-adenosyl-L-homocysteine + H(+)</text>
        <dbReference type="Rhea" id="RHEA:15197"/>
        <dbReference type="Rhea" id="RHEA-COMP:12418"/>
        <dbReference type="Rhea" id="RHEA-COMP:12419"/>
        <dbReference type="ChEBI" id="CHEBI:15378"/>
        <dbReference type="ChEBI" id="CHEBI:57856"/>
        <dbReference type="ChEBI" id="CHEBI:59789"/>
        <dbReference type="ChEBI" id="CHEBI:90615"/>
        <dbReference type="ChEBI" id="CHEBI:90616"/>
        <dbReference type="EC" id="2.1.1.72"/>
    </reaction>
</comment>
<dbReference type="GO" id="GO:0008170">
    <property type="term" value="F:N-methyltransferase activity"/>
    <property type="evidence" value="ECO:0007669"/>
    <property type="project" value="InterPro"/>
</dbReference>
<dbReference type="eggNOG" id="arCOG02632">
    <property type="taxonomic scope" value="Archaea"/>
</dbReference>
<dbReference type="Proteomes" id="UP000002408">
    <property type="component" value="Chromosome"/>
</dbReference>
<dbReference type="Pfam" id="PF12161">
    <property type="entry name" value="HsdM_N"/>
    <property type="match status" value="1"/>
</dbReference>
<dbReference type="Gene3D" id="3.40.50.150">
    <property type="entry name" value="Vaccinia Virus protein VP39"/>
    <property type="match status" value="1"/>
</dbReference>
<gene>
    <name evidence="9" type="ordered locus">Mboo_1031</name>
</gene>
<dbReference type="InterPro" id="IPR002052">
    <property type="entry name" value="DNA_methylase_N6_adenine_CS"/>
</dbReference>
<keyword evidence="10" id="KW-1185">Reference proteome</keyword>
<dbReference type="InterPro" id="IPR038333">
    <property type="entry name" value="T1MK-like_N_sf"/>
</dbReference>
<dbReference type="GO" id="GO:0009007">
    <property type="term" value="F:site-specific DNA-methyltransferase (adenine-specific) activity"/>
    <property type="evidence" value="ECO:0007669"/>
    <property type="project" value="UniProtKB-EC"/>
</dbReference>
<dbReference type="KEGG" id="mbn:Mboo_1031"/>
<dbReference type="InterPro" id="IPR022749">
    <property type="entry name" value="D12N6_MeTrfase_N"/>
</dbReference>
<dbReference type="EMBL" id="CP000780">
    <property type="protein sequence ID" value="ABS55549.1"/>
    <property type="molecule type" value="Genomic_DNA"/>
</dbReference>
<dbReference type="SUPFAM" id="SSF53335">
    <property type="entry name" value="S-adenosyl-L-methionine-dependent methyltransferases"/>
    <property type="match status" value="1"/>
</dbReference>
<evidence type="ECO:0000256" key="1">
    <source>
        <dbReference type="ARBA" id="ARBA00011900"/>
    </source>
</evidence>
<dbReference type="EC" id="2.1.1.72" evidence="1"/>
<feature type="domain" description="DNA methylase adenine-specific" evidence="7">
    <location>
        <begin position="115"/>
        <end position="425"/>
    </location>
</feature>
<dbReference type="OrthoDB" id="45790at2157"/>
<dbReference type="Gene3D" id="1.20.1260.30">
    <property type="match status" value="1"/>
</dbReference>
<organism evidence="9 10">
    <name type="scientific">Methanoregula boonei (strain DSM 21154 / JCM 14090 / 6A8)</name>
    <dbReference type="NCBI Taxonomy" id="456442"/>
    <lineage>
        <taxon>Archaea</taxon>
        <taxon>Methanobacteriati</taxon>
        <taxon>Methanobacteriota</taxon>
        <taxon>Stenosarchaea group</taxon>
        <taxon>Methanomicrobia</taxon>
        <taxon>Methanomicrobiales</taxon>
        <taxon>Methanoregulaceae</taxon>
        <taxon>Methanoregula</taxon>
    </lineage>
</organism>
<dbReference type="InterPro" id="IPR051537">
    <property type="entry name" value="DNA_Adenine_Mtase"/>
</dbReference>
<dbReference type="AlphaFoldDB" id="A7I738"/>
<dbReference type="GO" id="GO:0009307">
    <property type="term" value="P:DNA restriction-modification system"/>
    <property type="evidence" value="ECO:0007669"/>
    <property type="project" value="UniProtKB-KW"/>
</dbReference>
<dbReference type="GO" id="GO:0032259">
    <property type="term" value="P:methylation"/>
    <property type="evidence" value="ECO:0007669"/>
    <property type="project" value="UniProtKB-KW"/>
</dbReference>
<evidence type="ECO:0000313" key="9">
    <source>
        <dbReference type="EMBL" id="ABS55549.1"/>
    </source>
</evidence>
<dbReference type="InterPro" id="IPR003356">
    <property type="entry name" value="DNA_methylase_A-5"/>
</dbReference>
<evidence type="ECO:0000256" key="2">
    <source>
        <dbReference type="ARBA" id="ARBA00022603"/>
    </source>
</evidence>
<sequence>MSDVVQKLWGFCHTLRHDGIDYGDYIEQITYLLFIKMADERGVKLPEGCDWKTLMEKSGTNLSDHYVDVLRTLGQQPGLLGDIFAGALSRFTNPVNLKKLIGLIDETAWTELNVDVKAEAFEGLLEKAASEGKKGAGQYFTPRILIQSIVRCMKPDPRKKADFAICDPACGTGGFLVCSYEWLLEQTKGGALDRDVAKRVLKDTYFGQELVARPRRLALMNLFLHNVEPVIKYGDSIYENPDNRRFDVVLTNPPFGTKGANQAPDRDDFVVSTSNKQLNFVQHVMTILKPGGRAAVVVPDNVLFADQAGEVFKVLTEDCNLHTILRLPNGTFTPYSPGTKTNVLFFTKGFPTETIWVYDDRTNVPGITKKDRPLTPEYFAEFEKVYGADPNGGSKRNAADSKEDRWHSFHLSEVKERNYKIDSLKWLKDDSLDDADDLPEPEELATDAIAELRGAMDELQNVVVLLENGNGNGANEQ</sequence>
<evidence type="ECO:0000313" key="10">
    <source>
        <dbReference type="Proteomes" id="UP000002408"/>
    </source>
</evidence>
<keyword evidence="3" id="KW-0808">Transferase</keyword>
<protein>
    <recommendedName>
        <fullName evidence="1">site-specific DNA-methyltransferase (adenine-specific)</fullName>
        <ecNumber evidence="1">2.1.1.72</ecNumber>
    </recommendedName>
</protein>
<dbReference type="PANTHER" id="PTHR42933:SF4">
    <property type="entry name" value="TYPE I RESTRICTION ENZYME ECOKI METHYLASE SUBUNIT"/>
    <property type="match status" value="1"/>
</dbReference>
<dbReference type="STRING" id="456442.Mboo_1031"/>
<evidence type="ECO:0000256" key="4">
    <source>
        <dbReference type="ARBA" id="ARBA00022691"/>
    </source>
</evidence>
<proteinExistence type="predicted"/>
<dbReference type="PROSITE" id="PS00092">
    <property type="entry name" value="N6_MTASE"/>
    <property type="match status" value="1"/>
</dbReference>
<dbReference type="PANTHER" id="PTHR42933">
    <property type="entry name" value="SLR6095 PROTEIN"/>
    <property type="match status" value="1"/>
</dbReference>
<name>A7I738_METB6</name>
<accession>A7I738</accession>
<evidence type="ECO:0000259" key="8">
    <source>
        <dbReference type="Pfam" id="PF12161"/>
    </source>
</evidence>
<reference evidence="10" key="1">
    <citation type="journal article" date="2015" name="Microbiology">
        <title>Genome of Methanoregula boonei 6A8 reveals adaptations to oligotrophic peatland environments.</title>
        <authorList>
            <person name="Braeuer S."/>
            <person name="Cadillo-Quiroz H."/>
            <person name="Kyrpides N."/>
            <person name="Woyke T."/>
            <person name="Goodwin L."/>
            <person name="Detter C."/>
            <person name="Podell S."/>
            <person name="Yavitt J.B."/>
            <person name="Zinder S.H."/>
        </authorList>
    </citation>
    <scope>NUCLEOTIDE SEQUENCE [LARGE SCALE GENOMIC DNA]</scope>
    <source>
        <strain evidence="10">DSM 21154 / JCM 14090 / 6A8</strain>
    </source>
</reference>
<evidence type="ECO:0000256" key="5">
    <source>
        <dbReference type="ARBA" id="ARBA00022747"/>
    </source>
</evidence>
<dbReference type="RefSeq" id="WP_012106576.1">
    <property type="nucleotide sequence ID" value="NC_009712.1"/>
</dbReference>
<dbReference type="PRINTS" id="PR00507">
    <property type="entry name" value="N12N6MTFRASE"/>
</dbReference>